<dbReference type="AlphaFoldDB" id="A0AAN2FFV8"/>
<accession>A0AAN2FFV8</accession>
<proteinExistence type="predicted"/>
<organism evidence="1 2">
    <name type="scientific">Enterobacter agglomerans</name>
    <name type="common">Erwinia herbicola</name>
    <name type="synonym">Pantoea agglomerans</name>
    <dbReference type="NCBI Taxonomy" id="549"/>
    <lineage>
        <taxon>Bacteria</taxon>
        <taxon>Pseudomonadati</taxon>
        <taxon>Pseudomonadota</taxon>
        <taxon>Gammaproteobacteria</taxon>
        <taxon>Enterobacterales</taxon>
        <taxon>Erwiniaceae</taxon>
        <taxon>Pantoea</taxon>
        <taxon>Pantoea agglomerans group</taxon>
    </lineage>
</organism>
<dbReference type="EMBL" id="OW970315">
    <property type="protein sequence ID" value="CAH6338241.1"/>
    <property type="molecule type" value="Genomic_DNA"/>
</dbReference>
<evidence type="ECO:0000313" key="2">
    <source>
        <dbReference type="Proteomes" id="UP001158961"/>
    </source>
</evidence>
<sequence length="119" mass="13540">MAEEAKRALTWDMALREGFEPREYDWKNIPEGTWQARLDFKIWSSKSTAGHLVCYMTCLDNSQRYRLSAFRLGDGTTRYTPKDGGIDFSEKGLEGHIFLVTTVTTSKGGSTWVAAEYDD</sequence>
<gene>
    <name evidence="1" type="ORF">DAPPPG734_19155</name>
</gene>
<reference evidence="1" key="1">
    <citation type="submission" date="2022-05" db="EMBL/GenBank/DDBJ databases">
        <authorList>
            <person name="Pothier F. J."/>
        </authorList>
    </citation>
    <scope>NUCLEOTIDE SEQUENCE</scope>
    <source>
        <strain evidence="1">DAPP-PG734</strain>
    </source>
</reference>
<evidence type="ECO:0000313" key="1">
    <source>
        <dbReference type="EMBL" id="CAH6338241.1"/>
    </source>
</evidence>
<protein>
    <submittedName>
        <fullName evidence="1">Uncharacterized protein</fullName>
    </submittedName>
</protein>
<dbReference type="Proteomes" id="UP001158961">
    <property type="component" value="Chromosome"/>
</dbReference>
<name>A0AAN2FFV8_ENTAG</name>
<dbReference type="RefSeq" id="WP_031592989.1">
    <property type="nucleotide sequence ID" value="NZ_JNVA01000041.1"/>
</dbReference>